<sequence length="131" mass="14483">MVSTLITESIETEERLDVACDQIALALTRVKEFPGPSLHGGNDIAYDSPSDSLILPEVEDSDSIVQSFTRNSHETLALGKLKERRSRDGEDMYRKRRRCSVPCCGQFGHDANDCPMMGGDVLNGDGLGFYR</sequence>
<keyword evidence="3" id="KW-1185">Reference proteome</keyword>
<comment type="caution">
    <text evidence="2">The sequence shown here is derived from an EMBL/GenBank/DDBJ whole genome shotgun (WGS) entry which is preliminary data.</text>
</comment>
<evidence type="ECO:0008006" key="4">
    <source>
        <dbReference type="Google" id="ProtNLM"/>
    </source>
</evidence>
<evidence type="ECO:0000313" key="3">
    <source>
        <dbReference type="Proteomes" id="UP001642360"/>
    </source>
</evidence>
<dbReference type="Proteomes" id="UP001642360">
    <property type="component" value="Unassembled WGS sequence"/>
</dbReference>
<proteinExistence type="predicted"/>
<evidence type="ECO:0000313" key="2">
    <source>
        <dbReference type="EMBL" id="CAK9183078.1"/>
    </source>
</evidence>
<protein>
    <recommendedName>
        <fullName evidence="4">CCHC-type domain-containing protein</fullName>
    </recommendedName>
</protein>
<dbReference type="EMBL" id="CAUOFW020000714">
    <property type="protein sequence ID" value="CAK9135473.1"/>
    <property type="molecule type" value="Genomic_DNA"/>
</dbReference>
<organism evidence="2 3">
    <name type="scientific">Ilex paraguariensis</name>
    <name type="common">yerba mate</name>
    <dbReference type="NCBI Taxonomy" id="185542"/>
    <lineage>
        <taxon>Eukaryota</taxon>
        <taxon>Viridiplantae</taxon>
        <taxon>Streptophyta</taxon>
        <taxon>Embryophyta</taxon>
        <taxon>Tracheophyta</taxon>
        <taxon>Spermatophyta</taxon>
        <taxon>Magnoliopsida</taxon>
        <taxon>eudicotyledons</taxon>
        <taxon>Gunneridae</taxon>
        <taxon>Pentapetalae</taxon>
        <taxon>asterids</taxon>
        <taxon>campanulids</taxon>
        <taxon>Aquifoliales</taxon>
        <taxon>Aquifoliaceae</taxon>
        <taxon>Ilex</taxon>
    </lineage>
</organism>
<accession>A0ABC8UPU0</accession>
<reference evidence="2 3" key="1">
    <citation type="submission" date="2024-02" db="EMBL/GenBank/DDBJ databases">
        <authorList>
            <person name="Vignale AGUSTIN F."/>
            <person name="Sosa J E."/>
            <person name="Modenutti C."/>
        </authorList>
    </citation>
    <scope>NUCLEOTIDE SEQUENCE [LARGE SCALE GENOMIC DNA]</scope>
</reference>
<dbReference type="EMBL" id="CAUOFW020008503">
    <property type="protein sequence ID" value="CAK9183078.1"/>
    <property type="molecule type" value="Genomic_DNA"/>
</dbReference>
<dbReference type="AlphaFoldDB" id="A0ABC8UPU0"/>
<name>A0ABC8UPU0_9AQUA</name>
<evidence type="ECO:0000313" key="1">
    <source>
        <dbReference type="EMBL" id="CAK9135473.1"/>
    </source>
</evidence>
<gene>
    <name evidence="1" type="ORF">ILEXP_LOCUS2427</name>
    <name evidence="2" type="ORF">ILEXP_LOCUS53316</name>
</gene>